<gene>
    <name evidence="2" type="ORF">GCM10009096_28830</name>
</gene>
<dbReference type="InterPro" id="IPR004360">
    <property type="entry name" value="Glyas_Fos-R_dOase_dom"/>
</dbReference>
<keyword evidence="3" id="KW-1185">Reference proteome</keyword>
<dbReference type="InterPro" id="IPR029068">
    <property type="entry name" value="Glyas_Bleomycin-R_OHBP_Dase"/>
</dbReference>
<dbReference type="PROSITE" id="PS51819">
    <property type="entry name" value="VOC"/>
    <property type="match status" value="1"/>
</dbReference>
<dbReference type="EMBL" id="BAAAEM010000003">
    <property type="protein sequence ID" value="GAA0484460.1"/>
    <property type="molecule type" value="Genomic_DNA"/>
</dbReference>
<sequence length="119" mass="13643">MIDHLEVQTRDVDLLCDFYKTVLEPVGYALKIDDAVKGFGNDERMDFFIVQGEPSSEVHYAFQSSDRKTVDRVYSLAGQKGFTLDREPSLAPHIHPNYYAAYLRDPDGRLVEFVSHNED</sequence>
<dbReference type="Gene3D" id="3.10.180.10">
    <property type="entry name" value="2,3-Dihydroxybiphenyl 1,2-Dioxygenase, domain 1"/>
    <property type="match status" value="1"/>
</dbReference>
<evidence type="ECO:0000313" key="3">
    <source>
        <dbReference type="Proteomes" id="UP001500713"/>
    </source>
</evidence>
<comment type="caution">
    <text evidence="2">The sequence shown here is derived from an EMBL/GenBank/DDBJ whole genome shotgun (WGS) entry which is preliminary data.</text>
</comment>
<dbReference type="Pfam" id="PF00903">
    <property type="entry name" value="Glyoxalase"/>
    <property type="match status" value="1"/>
</dbReference>
<proteinExistence type="predicted"/>
<dbReference type="InterPro" id="IPR037523">
    <property type="entry name" value="VOC_core"/>
</dbReference>
<dbReference type="PANTHER" id="PTHR35006">
    <property type="entry name" value="GLYOXALASE FAMILY PROTEIN (AFU_ORTHOLOGUE AFUA_5G14830)"/>
    <property type="match status" value="1"/>
</dbReference>
<dbReference type="Proteomes" id="UP001500713">
    <property type="component" value="Unassembled WGS sequence"/>
</dbReference>
<dbReference type="SUPFAM" id="SSF54593">
    <property type="entry name" value="Glyoxalase/Bleomycin resistance protein/Dihydroxybiphenyl dioxygenase"/>
    <property type="match status" value="1"/>
</dbReference>
<name>A0ABN1AV82_9SPHN</name>
<protein>
    <submittedName>
        <fullName evidence="2">VOC family protein</fullName>
    </submittedName>
</protein>
<evidence type="ECO:0000259" key="1">
    <source>
        <dbReference type="PROSITE" id="PS51819"/>
    </source>
</evidence>
<dbReference type="PANTHER" id="PTHR35006:SF2">
    <property type="entry name" value="GLYOXALASE FAMILY PROTEIN (AFU_ORTHOLOGUE AFUA_5G14830)"/>
    <property type="match status" value="1"/>
</dbReference>
<evidence type="ECO:0000313" key="2">
    <source>
        <dbReference type="EMBL" id="GAA0484460.1"/>
    </source>
</evidence>
<accession>A0ABN1AV82</accession>
<dbReference type="RefSeq" id="WP_229955248.1">
    <property type="nucleotide sequence ID" value="NZ_BAAAEM010000003.1"/>
</dbReference>
<feature type="domain" description="VOC" evidence="1">
    <location>
        <begin position="1"/>
        <end position="116"/>
    </location>
</feature>
<reference evidence="2 3" key="1">
    <citation type="journal article" date="2019" name="Int. J. Syst. Evol. Microbiol.">
        <title>The Global Catalogue of Microorganisms (GCM) 10K type strain sequencing project: providing services to taxonomists for standard genome sequencing and annotation.</title>
        <authorList>
            <consortium name="The Broad Institute Genomics Platform"/>
            <consortium name="The Broad Institute Genome Sequencing Center for Infectious Disease"/>
            <person name="Wu L."/>
            <person name="Ma J."/>
        </authorList>
    </citation>
    <scope>NUCLEOTIDE SEQUENCE [LARGE SCALE GENOMIC DNA]</scope>
    <source>
        <strain evidence="2 3">JCM 14162</strain>
    </source>
</reference>
<organism evidence="2 3">
    <name type="scientific">Parasphingorhabdus litoris</name>
    <dbReference type="NCBI Taxonomy" id="394733"/>
    <lineage>
        <taxon>Bacteria</taxon>
        <taxon>Pseudomonadati</taxon>
        <taxon>Pseudomonadota</taxon>
        <taxon>Alphaproteobacteria</taxon>
        <taxon>Sphingomonadales</taxon>
        <taxon>Sphingomonadaceae</taxon>
        <taxon>Parasphingorhabdus</taxon>
    </lineage>
</organism>